<protein>
    <submittedName>
        <fullName evidence="3">Uncharacterized protein</fullName>
    </submittedName>
</protein>
<organism evidence="2 3">
    <name type="scientific">Panagrolaimus davidi</name>
    <dbReference type="NCBI Taxonomy" id="227884"/>
    <lineage>
        <taxon>Eukaryota</taxon>
        <taxon>Metazoa</taxon>
        <taxon>Ecdysozoa</taxon>
        <taxon>Nematoda</taxon>
        <taxon>Chromadorea</taxon>
        <taxon>Rhabditida</taxon>
        <taxon>Tylenchina</taxon>
        <taxon>Panagrolaimomorpha</taxon>
        <taxon>Panagrolaimoidea</taxon>
        <taxon>Panagrolaimidae</taxon>
        <taxon>Panagrolaimus</taxon>
    </lineage>
</organism>
<feature type="compositionally biased region" description="Polar residues" evidence="1">
    <location>
        <begin position="45"/>
        <end position="88"/>
    </location>
</feature>
<dbReference type="WBParaSite" id="PDA_v2.g17125.t1">
    <property type="protein sequence ID" value="PDA_v2.g17125.t1"/>
    <property type="gene ID" value="PDA_v2.g17125"/>
</dbReference>
<name>A0A914PQL5_9BILA</name>
<keyword evidence="2" id="KW-1185">Reference proteome</keyword>
<evidence type="ECO:0000256" key="1">
    <source>
        <dbReference type="SAM" id="MobiDB-lite"/>
    </source>
</evidence>
<accession>A0A914PQL5</accession>
<reference evidence="3" key="1">
    <citation type="submission" date="2022-11" db="UniProtKB">
        <authorList>
            <consortium name="WormBaseParasite"/>
        </authorList>
    </citation>
    <scope>IDENTIFICATION</scope>
</reference>
<evidence type="ECO:0000313" key="3">
    <source>
        <dbReference type="WBParaSite" id="PDA_v2.g17125.t1"/>
    </source>
</evidence>
<evidence type="ECO:0000313" key="2">
    <source>
        <dbReference type="Proteomes" id="UP000887578"/>
    </source>
</evidence>
<proteinExistence type="predicted"/>
<feature type="region of interest" description="Disordered" evidence="1">
    <location>
        <begin position="1"/>
        <end position="31"/>
    </location>
</feature>
<dbReference type="AlphaFoldDB" id="A0A914PQL5"/>
<dbReference type="Proteomes" id="UP000887578">
    <property type="component" value="Unplaced"/>
</dbReference>
<feature type="region of interest" description="Disordered" evidence="1">
    <location>
        <begin position="43"/>
        <end position="91"/>
    </location>
</feature>
<sequence length="133" mass="14141">MSNSPMSKPKLALAKHGLNHQRKSSAAAGGSAFSSSCAADLMPSISGQSSTQHRSFSASQRAGSQPSTSSQANASPKLSERFPTQHSSGGRRLQMVLVMDLKQQKHLKVRELACKNIEAVAESLNVHLNVSLE</sequence>